<dbReference type="Gene3D" id="3.40.50.1820">
    <property type="entry name" value="alpha/beta hydrolase"/>
    <property type="match status" value="1"/>
</dbReference>
<sequence length="256" mass="28947">MPNSSFSLNKLATFKTTDFPERPTLVFLHDSLGCIALWRDFPVLLGNLTRCNVLVYDRQGYGKSKPFDSIERTNDYMEIEADVLNDVLEENKIEKAILFGHSDGGSIALIAAAKYPEKILGIITEGAHVFVESVTINGIKEAIIAYETTNLKQKLEKYHGNNTNDLFWAWAKTWTTPTFADWNIEHFLSKISCPALIIQGEEDEFGTLLQVDKIVNQVNGNVEKLIIPKVKHTPHKEVPELILKQSSNFIKKLIKE</sequence>
<comment type="caution">
    <text evidence="2">The sequence shown here is derived from an EMBL/GenBank/DDBJ whole genome shotgun (WGS) entry which is preliminary data.</text>
</comment>
<accession>A0A365NZX9</accession>
<dbReference type="Proteomes" id="UP000253319">
    <property type="component" value="Unassembled WGS sequence"/>
</dbReference>
<evidence type="ECO:0000313" key="3">
    <source>
        <dbReference type="Proteomes" id="UP000253319"/>
    </source>
</evidence>
<dbReference type="Pfam" id="PF00561">
    <property type="entry name" value="Abhydrolase_1"/>
    <property type="match status" value="1"/>
</dbReference>
<protein>
    <submittedName>
        <fullName evidence="2">Alpha/beta hydrolase</fullName>
    </submittedName>
</protein>
<dbReference type="OrthoDB" id="135231at2"/>
<dbReference type="EMBL" id="QLST01000012">
    <property type="protein sequence ID" value="RBA27815.1"/>
    <property type="molecule type" value="Genomic_DNA"/>
</dbReference>
<keyword evidence="3" id="KW-1185">Reference proteome</keyword>
<evidence type="ECO:0000259" key="1">
    <source>
        <dbReference type="Pfam" id="PF00561"/>
    </source>
</evidence>
<reference evidence="2 3" key="1">
    <citation type="submission" date="2018-06" db="EMBL/GenBank/DDBJ databases">
        <title>Flavobacterium tibetense sp. nov., isolated from a wetland YonghuCo on Tibetan Plateau.</title>
        <authorList>
            <person name="Xing P."/>
            <person name="Phurbu D."/>
            <person name="Lu H."/>
        </authorList>
    </citation>
    <scope>NUCLEOTIDE SEQUENCE [LARGE SCALE GENOMIC DNA]</scope>
    <source>
        <strain evidence="2 3">YH5</strain>
    </source>
</reference>
<organism evidence="2 3">
    <name type="scientific">Flavobacterium tibetense</name>
    <dbReference type="NCBI Taxonomy" id="2233533"/>
    <lineage>
        <taxon>Bacteria</taxon>
        <taxon>Pseudomonadati</taxon>
        <taxon>Bacteroidota</taxon>
        <taxon>Flavobacteriia</taxon>
        <taxon>Flavobacteriales</taxon>
        <taxon>Flavobacteriaceae</taxon>
        <taxon>Flavobacterium</taxon>
    </lineage>
</organism>
<name>A0A365NZX9_9FLAO</name>
<proteinExistence type="predicted"/>
<dbReference type="AlphaFoldDB" id="A0A365NZX9"/>
<dbReference type="PANTHER" id="PTHR46331:SF2">
    <property type="entry name" value="VALACYCLOVIR HYDROLASE"/>
    <property type="match status" value="1"/>
</dbReference>
<dbReference type="GO" id="GO:0017171">
    <property type="term" value="F:serine hydrolase activity"/>
    <property type="evidence" value="ECO:0007669"/>
    <property type="project" value="TreeGrafter"/>
</dbReference>
<feature type="domain" description="AB hydrolase-1" evidence="1">
    <location>
        <begin position="23"/>
        <end position="179"/>
    </location>
</feature>
<dbReference type="InterPro" id="IPR029058">
    <property type="entry name" value="AB_hydrolase_fold"/>
</dbReference>
<dbReference type="SUPFAM" id="SSF53474">
    <property type="entry name" value="alpha/beta-Hydrolases"/>
    <property type="match status" value="1"/>
</dbReference>
<dbReference type="RefSeq" id="WP_113989519.1">
    <property type="nucleotide sequence ID" value="NZ_QLST01000012.1"/>
</dbReference>
<gene>
    <name evidence="2" type="ORF">DPN68_10005</name>
</gene>
<dbReference type="InterPro" id="IPR000073">
    <property type="entry name" value="AB_hydrolase_1"/>
</dbReference>
<keyword evidence="2" id="KW-0378">Hydrolase</keyword>
<evidence type="ECO:0000313" key="2">
    <source>
        <dbReference type="EMBL" id="RBA27815.1"/>
    </source>
</evidence>
<dbReference type="PANTHER" id="PTHR46331">
    <property type="entry name" value="VALACYCLOVIR HYDROLASE"/>
    <property type="match status" value="1"/>
</dbReference>